<name>A0ABY4ZSW4_9CAUL</name>
<feature type="chain" id="PRO_5046958235" evidence="1">
    <location>
        <begin position="26"/>
        <end position="172"/>
    </location>
</feature>
<dbReference type="Gene3D" id="3.10.450.50">
    <property type="match status" value="1"/>
</dbReference>
<keyword evidence="3" id="KW-1185">Reference proteome</keyword>
<dbReference type="InterPro" id="IPR032710">
    <property type="entry name" value="NTF2-like_dom_sf"/>
</dbReference>
<organism evidence="2 3">
    <name type="scientific">Caulobacter segnis</name>
    <dbReference type="NCBI Taxonomy" id="88688"/>
    <lineage>
        <taxon>Bacteria</taxon>
        <taxon>Pseudomonadati</taxon>
        <taxon>Pseudomonadota</taxon>
        <taxon>Alphaproteobacteria</taxon>
        <taxon>Caulobacterales</taxon>
        <taxon>Caulobacteraceae</taxon>
        <taxon>Caulobacter</taxon>
    </lineage>
</organism>
<protein>
    <submittedName>
        <fullName evidence="2">Nuclear transport factor 2 family protein</fullName>
    </submittedName>
</protein>
<evidence type="ECO:0000313" key="2">
    <source>
        <dbReference type="EMBL" id="USQ95808.1"/>
    </source>
</evidence>
<keyword evidence="1" id="KW-0732">Signal</keyword>
<gene>
    <name evidence="2" type="ORF">MZV50_25270</name>
</gene>
<sequence>MMRQCLFLLTAMTALWTAAPSTGIAAEPAAVWRRHETAEDRAAIEAVIERFRLAVIAKDGAAISKLLLNSRIVFNEIDDQAAIDKGRGLDVHFDGLGGPGFPAFSRYLAGEKAQIEERFSNVVVVQDGPLALVTFDYQFLSDGKVDNRGVEHWMLRKTDGQWRIFSVVWTAT</sequence>
<dbReference type="EMBL" id="CP096040">
    <property type="protein sequence ID" value="USQ95808.1"/>
    <property type="molecule type" value="Genomic_DNA"/>
</dbReference>
<feature type="signal peptide" evidence="1">
    <location>
        <begin position="1"/>
        <end position="25"/>
    </location>
</feature>
<evidence type="ECO:0000256" key="1">
    <source>
        <dbReference type="SAM" id="SignalP"/>
    </source>
</evidence>
<accession>A0ABY4ZSW4</accession>
<dbReference type="SUPFAM" id="SSF54427">
    <property type="entry name" value="NTF2-like"/>
    <property type="match status" value="1"/>
</dbReference>
<dbReference type="Proteomes" id="UP001057520">
    <property type="component" value="Chromosome"/>
</dbReference>
<proteinExistence type="predicted"/>
<evidence type="ECO:0000313" key="3">
    <source>
        <dbReference type="Proteomes" id="UP001057520"/>
    </source>
</evidence>
<reference evidence="2 3" key="1">
    <citation type="submission" date="2022-04" db="EMBL/GenBank/DDBJ databases">
        <title>Genome sequence of soybean root-associated Caulobacter segnis RL271.</title>
        <authorList>
            <person name="Longley R."/>
            <person name="Bonito G."/>
            <person name="Trigodet F."/>
            <person name="Crosson S."/>
            <person name="Fiebig A."/>
        </authorList>
    </citation>
    <scope>NUCLEOTIDE SEQUENCE [LARGE SCALE GENOMIC DNA]</scope>
    <source>
        <strain evidence="2 3">RL271</strain>
    </source>
</reference>